<gene>
    <name evidence="1" type="ORF">IC620_00360</name>
</gene>
<dbReference type="RefSeq" id="WP_191141288.1">
    <property type="nucleotide sequence ID" value="NZ_JACXAH010000002.1"/>
</dbReference>
<evidence type="ECO:0000313" key="1">
    <source>
        <dbReference type="EMBL" id="MBD1370812.1"/>
    </source>
</evidence>
<name>A0A926N7W5_9BACL</name>
<sequence>MSYCCGASMIGFIGSLRKQQVLVHHVPLLYCPVCHDVSVNPSVRDEFELVVEHANQDRVKEVTLRDEITPDMINEWRTVCVSFQEDDDFLAILYEQIDSALDLLRVAKIIQDKKWSEELKFRLKVLTERLKTSGRSEKMVDR</sequence>
<dbReference type="Proteomes" id="UP000661691">
    <property type="component" value="Unassembled WGS sequence"/>
</dbReference>
<proteinExistence type="predicted"/>
<protein>
    <recommendedName>
        <fullName evidence="3">YgiT-type zinc finger protein</fullName>
    </recommendedName>
</protein>
<organism evidence="1 2">
    <name type="scientific">Polycladospora coralii</name>
    <dbReference type="NCBI Taxonomy" id="2771432"/>
    <lineage>
        <taxon>Bacteria</taxon>
        <taxon>Bacillati</taxon>
        <taxon>Bacillota</taxon>
        <taxon>Bacilli</taxon>
        <taxon>Bacillales</taxon>
        <taxon>Thermoactinomycetaceae</taxon>
        <taxon>Polycladospora</taxon>
    </lineage>
</organism>
<comment type="caution">
    <text evidence="1">The sequence shown here is derived from an EMBL/GenBank/DDBJ whole genome shotgun (WGS) entry which is preliminary data.</text>
</comment>
<reference evidence="2" key="1">
    <citation type="submission" date="2022-10" db="EMBL/GenBank/DDBJ databases">
        <title>A novel bacterium of genus Hazenella, isolated from South China Sea.</title>
        <authorList>
            <person name="Huang H."/>
            <person name="Mo K."/>
            <person name="Hu Y."/>
        </authorList>
    </citation>
    <scope>NUCLEOTIDE SEQUENCE [LARGE SCALE GENOMIC DNA]</scope>
    <source>
        <strain evidence="2">IB182357</strain>
    </source>
</reference>
<dbReference type="EMBL" id="JACXAH010000002">
    <property type="protein sequence ID" value="MBD1370812.1"/>
    <property type="molecule type" value="Genomic_DNA"/>
</dbReference>
<keyword evidence="2" id="KW-1185">Reference proteome</keyword>
<evidence type="ECO:0008006" key="3">
    <source>
        <dbReference type="Google" id="ProtNLM"/>
    </source>
</evidence>
<dbReference type="AlphaFoldDB" id="A0A926N7W5"/>
<evidence type="ECO:0000313" key="2">
    <source>
        <dbReference type="Proteomes" id="UP000661691"/>
    </source>
</evidence>
<accession>A0A926N7W5</accession>